<keyword evidence="2" id="KW-0238">DNA-binding</keyword>
<dbReference type="PRINTS" id="PR00033">
    <property type="entry name" value="HTHASNC"/>
</dbReference>
<dbReference type="SUPFAM" id="SSF46785">
    <property type="entry name" value="Winged helix' DNA-binding domain"/>
    <property type="match status" value="1"/>
</dbReference>
<dbReference type="SUPFAM" id="SSF54909">
    <property type="entry name" value="Dimeric alpha+beta barrel"/>
    <property type="match status" value="1"/>
</dbReference>
<dbReference type="InterPro" id="IPR036390">
    <property type="entry name" value="WH_DNA-bd_sf"/>
</dbReference>
<dbReference type="PANTHER" id="PTHR30154">
    <property type="entry name" value="LEUCINE-RESPONSIVE REGULATORY PROTEIN"/>
    <property type="match status" value="1"/>
</dbReference>
<dbReference type="GO" id="GO:0006355">
    <property type="term" value="P:regulation of DNA-templated transcription"/>
    <property type="evidence" value="ECO:0007669"/>
    <property type="project" value="UniProtKB-ARBA"/>
</dbReference>
<keyword evidence="1" id="KW-0805">Transcription regulation</keyword>
<protein>
    <submittedName>
        <fullName evidence="5">AsnC family transcriptional regulator</fullName>
    </submittedName>
</protein>
<dbReference type="PANTHER" id="PTHR30154:SF34">
    <property type="entry name" value="TRANSCRIPTIONAL REGULATOR AZLB"/>
    <property type="match status" value="1"/>
</dbReference>
<dbReference type="Gene3D" id="3.30.70.920">
    <property type="match status" value="1"/>
</dbReference>
<dbReference type="Pfam" id="PF13412">
    <property type="entry name" value="HTH_24"/>
    <property type="match status" value="1"/>
</dbReference>
<dbReference type="InterPro" id="IPR036388">
    <property type="entry name" value="WH-like_DNA-bd_sf"/>
</dbReference>
<dbReference type="FunFam" id="1.10.10.10:FF:000186">
    <property type="entry name" value="AsnC family transcriptional regulator"/>
    <property type="match status" value="1"/>
</dbReference>
<dbReference type="PATRIC" id="fig|199198.5.peg.4870"/>
<keyword evidence="3" id="KW-0804">Transcription</keyword>
<name>A0A0P9GGM5_PSESX</name>
<evidence type="ECO:0000256" key="2">
    <source>
        <dbReference type="ARBA" id="ARBA00023125"/>
    </source>
</evidence>
<evidence type="ECO:0000313" key="6">
    <source>
        <dbReference type="Proteomes" id="UP000050297"/>
    </source>
</evidence>
<dbReference type="GO" id="GO:0005829">
    <property type="term" value="C:cytosol"/>
    <property type="evidence" value="ECO:0007669"/>
    <property type="project" value="TreeGrafter"/>
</dbReference>
<sequence length="151" mass="16876">MDRVDRKILAELQADGRISITDLAEKVGLSLSPCHRRVRALEDGGVIVGYRAQLSAARLGLTFSSLVFVTLREGHQQAVAAFESALLDIPNIIQAQRLFGDPDYQLIIITKDLPQFQKLYDEHLSNLPNVQRLTSTLVMKDVIKDRHMPLG</sequence>
<feature type="domain" description="HTH asnC-type" evidence="4">
    <location>
        <begin position="1"/>
        <end position="62"/>
    </location>
</feature>
<evidence type="ECO:0000313" key="5">
    <source>
        <dbReference type="EMBL" id="KPW09213.1"/>
    </source>
</evidence>
<dbReference type="InterPro" id="IPR011008">
    <property type="entry name" value="Dimeric_a/b-barrel"/>
</dbReference>
<dbReference type="PROSITE" id="PS00519">
    <property type="entry name" value="HTH_ASNC_1"/>
    <property type="match status" value="1"/>
</dbReference>
<dbReference type="EMBL" id="LJPM01000589">
    <property type="protein sequence ID" value="KPW09213.1"/>
    <property type="molecule type" value="Genomic_DNA"/>
</dbReference>
<evidence type="ECO:0000256" key="1">
    <source>
        <dbReference type="ARBA" id="ARBA00023015"/>
    </source>
</evidence>
<dbReference type="PROSITE" id="PS50956">
    <property type="entry name" value="HTH_ASNC_2"/>
    <property type="match status" value="1"/>
</dbReference>
<dbReference type="Pfam" id="PF01037">
    <property type="entry name" value="AsnC_trans_reg"/>
    <property type="match status" value="1"/>
</dbReference>
<dbReference type="InterPro" id="IPR019887">
    <property type="entry name" value="Tscrpt_reg_AsnC/Lrp_C"/>
</dbReference>
<gene>
    <name evidence="5" type="ORF">ALO91_03420</name>
</gene>
<evidence type="ECO:0000256" key="3">
    <source>
        <dbReference type="ARBA" id="ARBA00023163"/>
    </source>
</evidence>
<organism evidence="5 6">
    <name type="scientific">Pseudomonas syringae pv. aceris</name>
    <dbReference type="NCBI Taxonomy" id="199198"/>
    <lineage>
        <taxon>Bacteria</taxon>
        <taxon>Pseudomonadati</taxon>
        <taxon>Pseudomonadota</taxon>
        <taxon>Gammaproteobacteria</taxon>
        <taxon>Pseudomonadales</taxon>
        <taxon>Pseudomonadaceae</taxon>
        <taxon>Pseudomonas</taxon>
        <taxon>Pseudomonas syringae</taxon>
    </lineage>
</organism>
<dbReference type="Proteomes" id="UP000050297">
    <property type="component" value="Unassembled WGS sequence"/>
</dbReference>
<dbReference type="SMART" id="SM00344">
    <property type="entry name" value="HTH_ASNC"/>
    <property type="match status" value="1"/>
</dbReference>
<dbReference type="InterPro" id="IPR011991">
    <property type="entry name" value="ArsR-like_HTH"/>
</dbReference>
<dbReference type="GO" id="GO:0043200">
    <property type="term" value="P:response to amino acid"/>
    <property type="evidence" value="ECO:0007669"/>
    <property type="project" value="TreeGrafter"/>
</dbReference>
<dbReference type="GO" id="GO:0043565">
    <property type="term" value="F:sequence-specific DNA binding"/>
    <property type="evidence" value="ECO:0007669"/>
    <property type="project" value="InterPro"/>
</dbReference>
<dbReference type="InterPro" id="IPR000485">
    <property type="entry name" value="AsnC-type_HTH_dom"/>
</dbReference>
<reference evidence="5 6" key="1">
    <citation type="submission" date="2015-09" db="EMBL/GenBank/DDBJ databases">
        <title>Genome announcement of multiple Pseudomonas syringae strains.</title>
        <authorList>
            <person name="Thakur S."/>
            <person name="Wang P.W."/>
            <person name="Gong Y."/>
            <person name="Weir B.S."/>
            <person name="Guttman D.S."/>
        </authorList>
    </citation>
    <scope>NUCLEOTIDE SEQUENCE [LARGE SCALE GENOMIC DNA]</scope>
    <source>
        <strain evidence="5 6">ICMP2802</strain>
    </source>
</reference>
<dbReference type="CDD" id="cd00090">
    <property type="entry name" value="HTH_ARSR"/>
    <property type="match status" value="1"/>
</dbReference>
<dbReference type="InterPro" id="IPR019888">
    <property type="entry name" value="Tscrpt_reg_AsnC-like"/>
</dbReference>
<dbReference type="RefSeq" id="WP_004407754.1">
    <property type="nucleotide sequence ID" value="NZ_LGAR01000114.1"/>
</dbReference>
<dbReference type="Gene3D" id="1.10.10.10">
    <property type="entry name" value="Winged helix-like DNA-binding domain superfamily/Winged helix DNA-binding domain"/>
    <property type="match status" value="1"/>
</dbReference>
<accession>A0A0P9GGM5</accession>
<dbReference type="InterPro" id="IPR019885">
    <property type="entry name" value="Tscrpt_reg_HTH_AsnC-type_CS"/>
</dbReference>
<dbReference type="AlphaFoldDB" id="A0A0P9GGM5"/>
<comment type="caution">
    <text evidence="5">The sequence shown here is derived from an EMBL/GenBank/DDBJ whole genome shotgun (WGS) entry which is preliminary data.</text>
</comment>
<evidence type="ECO:0000259" key="4">
    <source>
        <dbReference type="PROSITE" id="PS50956"/>
    </source>
</evidence>
<proteinExistence type="predicted"/>